<evidence type="ECO:0000313" key="7">
    <source>
        <dbReference type="EMBL" id="BAM01424.1"/>
    </source>
</evidence>
<dbReference type="STRING" id="926550.CLDAP_33840"/>
<dbReference type="PANTHER" id="PTHR43075:SF1">
    <property type="entry name" value="FORMATE LYASE ACTIVATING ENZYME, PUTATIVE (AFU_ORTHOLOGUE AFUA_2G15630)-RELATED"/>
    <property type="match status" value="1"/>
</dbReference>
<dbReference type="SFLD" id="SFLDG01099">
    <property type="entry name" value="Uncharacterised_Radical_SAM_Su"/>
    <property type="match status" value="1"/>
</dbReference>
<keyword evidence="3 5" id="KW-0408">Iron</keyword>
<keyword evidence="2 5" id="KW-0479">Metal-binding</keyword>
<feature type="binding site" evidence="5">
    <location>
        <position position="71"/>
    </location>
    <ligand>
        <name>[4Fe-4S] cluster</name>
        <dbReference type="ChEBI" id="CHEBI:49883"/>
        <note>4Fe-4S-S-AdoMet</note>
    </ligand>
</feature>
<proteinExistence type="predicted"/>
<sequence>MRAQEAIAGLAHCRVCPRDCEVDRLADKTGVCRTGRYARVSSYFPHFGEEDCLRGWRGSGTIFFTWCNLRCVFCQNFDISQEGMGVETPPEQLAAMMLDLQAQGVHNINLVTPEHVVPQVLEALVIAVEEGLRLPIVYNTSAYDSMESLRLLDGIVDIYMPDFKFWSPHLAQRYVKAKDYPEVARRVILEMHRQVGDLVIDEDGLARRGLLLRHLVMPGFLEETKAILRFVAEEISRNTYVNLMDQYYPAGRVDAQHYPELNRRLTRSEYAEAVAYAQELGLTRLDRRRSLHWIGVH</sequence>
<evidence type="ECO:0000313" key="8">
    <source>
        <dbReference type="Proteomes" id="UP000007880"/>
    </source>
</evidence>
<dbReference type="RefSeq" id="WP_014434650.1">
    <property type="nucleotide sequence ID" value="NC_017079.1"/>
</dbReference>
<dbReference type="eggNOG" id="COG1313">
    <property type="taxonomic scope" value="Bacteria"/>
</dbReference>
<gene>
    <name evidence="7" type="ordered locus">CLDAP_33840</name>
</gene>
<evidence type="ECO:0000256" key="4">
    <source>
        <dbReference type="ARBA" id="ARBA00023014"/>
    </source>
</evidence>
<keyword evidence="4 5" id="KW-0411">Iron-sulfur</keyword>
<evidence type="ECO:0000259" key="6">
    <source>
        <dbReference type="Pfam" id="PF04055"/>
    </source>
</evidence>
<dbReference type="PATRIC" id="fig|926550.5.peg.3651"/>
<dbReference type="AlphaFoldDB" id="I0I836"/>
<keyword evidence="8" id="KW-1185">Reference proteome</keyword>
<dbReference type="GO" id="GO:0046872">
    <property type="term" value="F:metal ion binding"/>
    <property type="evidence" value="ECO:0007669"/>
    <property type="project" value="UniProtKB-KW"/>
</dbReference>
<organism evidence="7 8">
    <name type="scientific">Caldilinea aerophila (strain DSM 14535 / JCM 11387 / NBRC 104270 / STL-6-O1)</name>
    <dbReference type="NCBI Taxonomy" id="926550"/>
    <lineage>
        <taxon>Bacteria</taxon>
        <taxon>Bacillati</taxon>
        <taxon>Chloroflexota</taxon>
        <taxon>Caldilineae</taxon>
        <taxon>Caldilineales</taxon>
        <taxon>Caldilineaceae</taxon>
        <taxon>Caldilinea</taxon>
    </lineage>
</organism>
<dbReference type="GO" id="GO:0003824">
    <property type="term" value="F:catalytic activity"/>
    <property type="evidence" value="ECO:0007669"/>
    <property type="project" value="InterPro"/>
</dbReference>
<reference evidence="7 8" key="1">
    <citation type="submission" date="2012-02" db="EMBL/GenBank/DDBJ databases">
        <title>Complete genome sequence of Caldilinea aerophila DSM 14535 (= NBRC 102666).</title>
        <authorList>
            <person name="Oguchi A."/>
            <person name="Hosoyama A."/>
            <person name="Sekine M."/>
            <person name="Fukai R."/>
            <person name="Kato Y."/>
            <person name="Nakamura S."/>
            <person name="Hanada S."/>
            <person name="Yamazaki S."/>
            <person name="Fujita N."/>
        </authorList>
    </citation>
    <scope>NUCLEOTIDE SEQUENCE [LARGE SCALE GENOMIC DNA]</scope>
    <source>
        <strain evidence="8">DSM 14535 / JCM 11387 / NBRC 104270 / STL-6-O1</strain>
    </source>
</reference>
<keyword evidence="1 5" id="KW-0949">S-adenosyl-L-methionine</keyword>
<evidence type="ECO:0000256" key="3">
    <source>
        <dbReference type="ARBA" id="ARBA00023004"/>
    </source>
</evidence>
<evidence type="ECO:0000256" key="1">
    <source>
        <dbReference type="ARBA" id="ARBA00022691"/>
    </source>
</evidence>
<dbReference type="InterPro" id="IPR007197">
    <property type="entry name" value="rSAM"/>
</dbReference>
<dbReference type="PIRSF" id="PIRSF004869">
    <property type="entry name" value="PflX_prd"/>
    <property type="match status" value="1"/>
</dbReference>
<dbReference type="EMBL" id="AP012337">
    <property type="protein sequence ID" value="BAM01424.1"/>
    <property type="molecule type" value="Genomic_DNA"/>
</dbReference>
<feature type="binding site" evidence="5">
    <location>
        <position position="67"/>
    </location>
    <ligand>
        <name>[4Fe-4S] cluster</name>
        <dbReference type="ChEBI" id="CHEBI:49883"/>
        <note>4Fe-4S-S-AdoMet</note>
    </ligand>
</feature>
<comment type="cofactor">
    <cofactor evidence="5">
        <name>[4Fe-4S] cluster</name>
        <dbReference type="ChEBI" id="CHEBI:49883"/>
    </cofactor>
    <text evidence="5">Binds 1 [4Fe-4S] cluster. The cluster is coordinated with 3 cysteines and an exchangeable S-adenosyl-L-methionine.</text>
</comment>
<name>I0I836_CALAS</name>
<dbReference type="PANTHER" id="PTHR43075">
    <property type="entry name" value="FORMATE LYASE ACTIVATING ENZYME, PUTATIVE (AFU_ORTHOLOGUE AFUA_2G15630)-RELATED"/>
    <property type="match status" value="1"/>
</dbReference>
<dbReference type="Gene3D" id="3.20.20.70">
    <property type="entry name" value="Aldolase class I"/>
    <property type="match status" value="1"/>
</dbReference>
<dbReference type="Pfam" id="PF04055">
    <property type="entry name" value="Radical_SAM"/>
    <property type="match status" value="1"/>
</dbReference>
<feature type="domain" description="Radical SAM core" evidence="6">
    <location>
        <begin position="62"/>
        <end position="194"/>
    </location>
</feature>
<dbReference type="InterPro" id="IPR058240">
    <property type="entry name" value="rSAM_sf"/>
</dbReference>
<protein>
    <recommendedName>
        <fullName evidence="6">Radical SAM core domain-containing protein</fullName>
    </recommendedName>
</protein>
<dbReference type="SUPFAM" id="SSF102114">
    <property type="entry name" value="Radical SAM enzymes"/>
    <property type="match status" value="1"/>
</dbReference>
<dbReference type="InterPro" id="IPR016431">
    <property type="entry name" value="Pyrv-formate_lyase-activ_prd"/>
</dbReference>
<evidence type="ECO:0000256" key="2">
    <source>
        <dbReference type="ARBA" id="ARBA00022723"/>
    </source>
</evidence>
<evidence type="ECO:0000256" key="5">
    <source>
        <dbReference type="PIRSR" id="PIRSR004869-50"/>
    </source>
</evidence>
<dbReference type="GO" id="GO:0051536">
    <property type="term" value="F:iron-sulfur cluster binding"/>
    <property type="evidence" value="ECO:0007669"/>
    <property type="project" value="UniProtKB-KW"/>
</dbReference>
<dbReference type="InterPro" id="IPR013785">
    <property type="entry name" value="Aldolase_TIM"/>
</dbReference>
<dbReference type="HOGENOM" id="CLU_062674_0_1_0"/>
<accession>I0I836</accession>
<dbReference type="InterPro" id="IPR040085">
    <property type="entry name" value="MJ0674-like"/>
</dbReference>
<dbReference type="Proteomes" id="UP000007880">
    <property type="component" value="Chromosome"/>
</dbReference>
<dbReference type="SFLD" id="SFLDS00029">
    <property type="entry name" value="Radical_SAM"/>
    <property type="match status" value="1"/>
</dbReference>
<feature type="binding site" evidence="5">
    <location>
        <position position="74"/>
    </location>
    <ligand>
        <name>[4Fe-4S] cluster</name>
        <dbReference type="ChEBI" id="CHEBI:49883"/>
        <note>4Fe-4S-S-AdoMet</note>
    </ligand>
</feature>
<dbReference type="KEGG" id="cap:CLDAP_33840"/>